<dbReference type="EMBL" id="JBBPBN010000046">
    <property type="protein sequence ID" value="KAK8995374.1"/>
    <property type="molecule type" value="Genomic_DNA"/>
</dbReference>
<feature type="region of interest" description="Disordered" evidence="1">
    <location>
        <begin position="205"/>
        <end position="242"/>
    </location>
</feature>
<keyword evidence="3" id="KW-1185">Reference proteome</keyword>
<gene>
    <name evidence="2" type="ORF">V6N11_069809</name>
</gene>
<proteinExistence type="predicted"/>
<dbReference type="Proteomes" id="UP001396334">
    <property type="component" value="Unassembled WGS sequence"/>
</dbReference>
<sequence>MSAVNLQVNADGLPKPRFYADTGGRPPDGTLHISIPLTLERPASPSPLEGQSDAKKVRNDEDLNSVDAGDVMDMETELGDDVTVKQADLCAKRVLNPYSVSNRNDVMDGKARYGSSYASKVVNGAQMDTGALQGSRFAALASENNDEHVAAPPSGMKAMHEIVSNLKGDREVGKFTEQHTTNRNEAYMNSNPDKKSKASKLRINEEGHSGVNSEKKLLKGDGGARKGLKESTRKGIHVKKPSASRVSRSSVVEWVQSAYARVDILGQQVADGGNEKIVISTNEQTDMCASDEDDFGDTSYMENISDDVELLADGVEGSQ</sequence>
<feature type="region of interest" description="Disordered" evidence="1">
    <location>
        <begin position="1"/>
        <end position="68"/>
    </location>
</feature>
<evidence type="ECO:0000313" key="2">
    <source>
        <dbReference type="EMBL" id="KAK8995374.1"/>
    </source>
</evidence>
<organism evidence="2 3">
    <name type="scientific">Hibiscus sabdariffa</name>
    <name type="common">roselle</name>
    <dbReference type="NCBI Taxonomy" id="183260"/>
    <lineage>
        <taxon>Eukaryota</taxon>
        <taxon>Viridiplantae</taxon>
        <taxon>Streptophyta</taxon>
        <taxon>Embryophyta</taxon>
        <taxon>Tracheophyta</taxon>
        <taxon>Spermatophyta</taxon>
        <taxon>Magnoliopsida</taxon>
        <taxon>eudicotyledons</taxon>
        <taxon>Gunneridae</taxon>
        <taxon>Pentapetalae</taxon>
        <taxon>rosids</taxon>
        <taxon>malvids</taxon>
        <taxon>Malvales</taxon>
        <taxon>Malvaceae</taxon>
        <taxon>Malvoideae</taxon>
        <taxon>Hibiscus</taxon>
    </lineage>
</organism>
<feature type="compositionally biased region" description="Basic and acidic residues" evidence="1">
    <location>
        <begin position="52"/>
        <end position="61"/>
    </location>
</feature>
<feature type="compositionally biased region" description="Basic and acidic residues" evidence="1">
    <location>
        <begin position="205"/>
        <end position="233"/>
    </location>
</feature>
<reference evidence="2 3" key="1">
    <citation type="journal article" date="2024" name="G3 (Bethesda)">
        <title>Genome assembly of Hibiscus sabdariffa L. provides insights into metabolisms of medicinal natural products.</title>
        <authorList>
            <person name="Kim T."/>
        </authorList>
    </citation>
    <scope>NUCLEOTIDE SEQUENCE [LARGE SCALE GENOMIC DNA]</scope>
    <source>
        <strain evidence="2">TK-2024</strain>
        <tissue evidence="2">Old leaves</tissue>
    </source>
</reference>
<comment type="caution">
    <text evidence="2">The sequence shown here is derived from an EMBL/GenBank/DDBJ whole genome shotgun (WGS) entry which is preliminary data.</text>
</comment>
<evidence type="ECO:0000256" key="1">
    <source>
        <dbReference type="SAM" id="MobiDB-lite"/>
    </source>
</evidence>
<name>A0ABR2Q496_9ROSI</name>
<evidence type="ECO:0000313" key="3">
    <source>
        <dbReference type="Proteomes" id="UP001396334"/>
    </source>
</evidence>
<accession>A0ABR2Q496</accession>
<protein>
    <submittedName>
        <fullName evidence="2">Uncharacterized protein</fullName>
    </submittedName>
</protein>